<comment type="similarity">
    <text evidence="1">Belongs to the LDH2/MDH2 oxidoreductase family.</text>
</comment>
<dbReference type="GO" id="GO:0016491">
    <property type="term" value="F:oxidoreductase activity"/>
    <property type="evidence" value="ECO:0007669"/>
    <property type="project" value="UniProtKB-KW"/>
</dbReference>
<name>A0A7G6E544_THEFR</name>
<proteinExistence type="inferred from homology"/>
<dbReference type="InterPro" id="IPR043143">
    <property type="entry name" value="Mal/L-sulf/L-lact_DH-like_NADP"/>
</dbReference>
<protein>
    <submittedName>
        <fullName evidence="3">Ldh family oxidoreductase</fullName>
    </submittedName>
</protein>
<organism evidence="3 4">
    <name type="scientific">Thermanaerosceptrum fracticalcis</name>
    <dbReference type="NCBI Taxonomy" id="1712410"/>
    <lineage>
        <taxon>Bacteria</taxon>
        <taxon>Bacillati</taxon>
        <taxon>Bacillota</taxon>
        <taxon>Clostridia</taxon>
        <taxon>Eubacteriales</taxon>
        <taxon>Peptococcaceae</taxon>
        <taxon>Thermanaerosceptrum</taxon>
    </lineage>
</organism>
<accession>A0A7G6E544</accession>
<evidence type="ECO:0000313" key="4">
    <source>
        <dbReference type="Proteomes" id="UP000515847"/>
    </source>
</evidence>
<keyword evidence="2" id="KW-0560">Oxidoreductase</keyword>
<dbReference type="InterPro" id="IPR003767">
    <property type="entry name" value="Malate/L-lactate_DH-like"/>
</dbReference>
<dbReference type="RefSeq" id="WP_034424074.1">
    <property type="nucleotide sequence ID" value="NZ_CP045798.1"/>
</dbReference>
<sequence>MGEFILVNHEKLKEFCNIVFIHIGIEKEKAEIISDLLVVSDLRGVASHGVMRLPVYAKKALRGSINPKASLIKLSELSSVILYDGENGFGQINSILAMRECVKKSENTGACFSVIKNSNNFGAAGLVALEAARHGKIGIVFSNASPTMVPFGGSTPLLGTNPIAIAIPTMKLFPIVLDMATSAVARDKIKVYAVMNKEIPIGWALDKEGKNTTDPKAAWEGFMLPMAGAKGYGLAVMVDILTGVLSGGAMGHEIKKIYDESGQGVSHFLGAINIEPFIPYVDFQDRLLKYYEYIKSSPPADGFEKVYLPGELEYEIEKKRVLEGVPIPYSVMQEIKDLSKELGIETDFFNNSSYAVSG</sequence>
<dbReference type="EMBL" id="CP045798">
    <property type="protein sequence ID" value="QNB47198.1"/>
    <property type="molecule type" value="Genomic_DNA"/>
</dbReference>
<dbReference type="KEGG" id="tfr:BR63_13345"/>
<reference evidence="3 4" key="1">
    <citation type="journal article" date="2019" name="Front. Microbiol.">
        <title>Thermoanaerosceptrum fracticalcis gen. nov. sp. nov., a Novel Fumarate-Fermenting Microorganism From a Deep Fractured Carbonate Aquifer of the US Great Basin.</title>
        <authorList>
            <person name="Hamilton-Brehm S.D."/>
            <person name="Stewart L.E."/>
            <person name="Zavarin M."/>
            <person name="Caldwell M."/>
            <person name="Lawson P.A."/>
            <person name="Onstott T.C."/>
            <person name="Grzymski J."/>
            <person name="Neveux I."/>
            <person name="Lollar B.S."/>
            <person name="Russell C.E."/>
            <person name="Moser D.P."/>
        </authorList>
    </citation>
    <scope>NUCLEOTIDE SEQUENCE [LARGE SCALE GENOMIC DNA]</scope>
    <source>
        <strain evidence="3 4">DRI-13</strain>
    </source>
</reference>
<dbReference type="Gene3D" id="3.30.1370.60">
    <property type="entry name" value="Hypothetical oxidoreductase yiak, domain 2"/>
    <property type="match status" value="1"/>
</dbReference>
<dbReference type="Pfam" id="PF02615">
    <property type="entry name" value="Ldh_2"/>
    <property type="match status" value="1"/>
</dbReference>
<evidence type="ECO:0000313" key="3">
    <source>
        <dbReference type="EMBL" id="QNB47198.1"/>
    </source>
</evidence>
<evidence type="ECO:0000256" key="2">
    <source>
        <dbReference type="ARBA" id="ARBA00023002"/>
    </source>
</evidence>
<dbReference type="Proteomes" id="UP000515847">
    <property type="component" value="Chromosome"/>
</dbReference>
<keyword evidence="4" id="KW-1185">Reference proteome</keyword>
<dbReference type="InterPro" id="IPR043144">
    <property type="entry name" value="Mal/L-sulf/L-lact_DH-like_ah"/>
</dbReference>
<dbReference type="PANTHER" id="PTHR11091:SF0">
    <property type="entry name" value="MALATE DEHYDROGENASE"/>
    <property type="match status" value="1"/>
</dbReference>
<dbReference type="SUPFAM" id="SSF89733">
    <property type="entry name" value="L-sulfolactate dehydrogenase-like"/>
    <property type="match status" value="1"/>
</dbReference>
<dbReference type="AlphaFoldDB" id="A0A7G6E544"/>
<dbReference type="PANTHER" id="PTHR11091">
    <property type="entry name" value="OXIDOREDUCTASE-RELATED"/>
    <property type="match status" value="1"/>
</dbReference>
<dbReference type="Gene3D" id="1.10.1530.10">
    <property type="match status" value="1"/>
</dbReference>
<dbReference type="OrthoDB" id="9769447at2"/>
<dbReference type="InterPro" id="IPR036111">
    <property type="entry name" value="Mal/L-sulfo/L-lacto_DH-like_sf"/>
</dbReference>
<evidence type="ECO:0000256" key="1">
    <source>
        <dbReference type="ARBA" id="ARBA00006056"/>
    </source>
</evidence>
<gene>
    <name evidence="3" type="ORF">BR63_13345</name>
</gene>